<dbReference type="Gene3D" id="3.30.230.10">
    <property type="match status" value="1"/>
</dbReference>
<dbReference type="InterPro" id="IPR014721">
    <property type="entry name" value="Ribsml_uS5_D2-typ_fold_subgr"/>
</dbReference>
<evidence type="ECO:0000256" key="2">
    <source>
        <dbReference type="PROSITE-ProRule" id="PRU01122"/>
    </source>
</evidence>
<sequence length="804" mass="91488">MLNIDRYKVKIEDLKSDFYLDDIDFKTTEDITPMKDIIGQERAVQAIEFGLKMKQPGYNIYVAGSDGLGKSSYTKSLIKKHAKLNENLKDWIYVNNFKNQNEPISIALNAGEGRVFKEDVESIVEKIKDEIPKIFNTKEYEYHNRLLMTELEESIQNIINELNDFAKPKGFKFQVTERGLISVPMKEDGTLMREEELGNLTATDVRDLRERGLKLNQESKDYIDRIKACEDNYKNKSADLDRNVGRSLVGFYGQCLLSKYGKNEKINTYINDLCNDIVNNISKLKSDQEEKQQNPMAMLGMMSQKNDTKFLNNYKVNLFIDNSECKECKIITESNPTYYNLTGSIEYKNEIGALTTSFMEIKPGVLHRANGGYLILNIKDVLSSPFSWECLKRTLKTGKITIESLNKQYGYLVTSTLKPEPIDIDIKVILIGDNRYYSLLYSYEEEFRSLFKIMADFDIELDKNKENIYKTAQLIANKCNEHGLKHFEKTAVEKIIEYSNRIGDSKNKLTARFNKIVDIIYESEAISDDASIYVMRSDVEKAIEQKAYRSNKYEEKLNEMFEEGTLLIDIDGEKTGQINGLAVMGTGEYSFGKPSKITASSYRGRLGVINIEREIKQSGSIHDKGVLILSGYLGARYAKEKPISITTSITFEQNYNGVDGDSASSTELYAVISSISNIPIKQYIAVTGSVSQKGEIQPIGGVNEKIEGFFDVCKLKGLTGRQGVMIPIQNVKNLLLKDEVIDSVKEGKFTIYAISTIEEGLEILTGKDISEIDNIMNDTLERYRKLDKEENSEEKSKNNKCKEE</sequence>
<keyword evidence="4" id="KW-0547">Nucleotide-binding</keyword>
<dbReference type="InterPro" id="IPR008269">
    <property type="entry name" value="Lon_proteolytic"/>
</dbReference>
<dbReference type="InterPro" id="IPR020568">
    <property type="entry name" value="Ribosomal_Su5_D2-typ_SF"/>
</dbReference>
<evidence type="ECO:0000313" key="4">
    <source>
        <dbReference type="EMBL" id="RDY26115.1"/>
    </source>
</evidence>
<dbReference type="OrthoDB" id="9758568at2"/>
<feature type="active site" evidence="2">
    <location>
        <position position="662"/>
    </location>
</feature>
<dbReference type="Pfam" id="PF20437">
    <property type="entry name" value="LonC_helical"/>
    <property type="match status" value="1"/>
</dbReference>
<dbReference type="InterPro" id="IPR041699">
    <property type="entry name" value="AAA_32"/>
</dbReference>
<evidence type="ECO:0000256" key="1">
    <source>
        <dbReference type="ARBA" id="ARBA00022670"/>
    </source>
</evidence>
<reference evidence="4 5" key="1">
    <citation type="journal article" date="2017" name="Genome Announc.">
        <title>Draft Genome Sequence of Romboutsia weinsteinii sp. nov. Strain CCRI-19649(T) Isolated from Surface Water.</title>
        <authorList>
            <person name="Maheux A.F."/>
            <person name="Boudreau D.K."/>
            <person name="Berube E."/>
            <person name="Boissinot M."/>
            <person name="Cantin P."/>
            <person name="Raymond F."/>
            <person name="Corbeil J."/>
            <person name="Omar R.F."/>
            <person name="Bergeron M.G."/>
        </authorList>
    </citation>
    <scope>NUCLEOTIDE SEQUENCE [LARGE SCALE GENOMIC DNA]</scope>
    <source>
        <strain evidence="4 5">CCRI-19649</strain>
    </source>
</reference>
<comment type="similarity">
    <text evidence="2">Belongs to the peptidase S16 family.</text>
</comment>
<keyword evidence="1 2" id="KW-0645">Protease</keyword>
<dbReference type="PANTHER" id="PTHR10046">
    <property type="entry name" value="ATP DEPENDENT LON PROTEASE FAMILY MEMBER"/>
    <property type="match status" value="1"/>
</dbReference>
<dbReference type="Pfam" id="PF05362">
    <property type="entry name" value="Lon_C"/>
    <property type="match status" value="1"/>
</dbReference>
<protein>
    <recommendedName>
        <fullName evidence="2">endopeptidase La</fullName>
        <ecNumber evidence="2">3.4.21.53</ecNumber>
    </recommendedName>
</protein>
<feature type="active site" evidence="2">
    <location>
        <position position="705"/>
    </location>
</feature>
<organism evidence="4 5">
    <name type="scientific">Romboutsia weinsteinii</name>
    <dbReference type="NCBI Taxonomy" id="2020949"/>
    <lineage>
        <taxon>Bacteria</taxon>
        <taxon>Bacillati</taxon>
        <taxon>Bacillota</taxon>
        <taxon>Clostridia</taxon>
        <taxon>Peptostreptococcales</taxon>
        <taxon>Peptostreptococcaceae</taxon>
        <taxon>Romboutsia</taxon>
    </lineage>
</organism>
<dbReference type="Proteomes" id="UP000215694">
    <property type="component" value="Unassembled WGS sequence"/>
</dbReference>
<dbReference type="PROSITE" id="PS51786">
    <property type="entry name" value="LON_PROTEOLYTIC"/>
    <property type="match status" value="1"/>
</dbReference>
<dbReference type="EC" id="3.4.21.53" evidence="2"/>
<gene>
    <name evidence="4" type="ORF">CHL78_015030</name>
</gene>
<dbReference type="GO" id="GO:0006508">
    <property type="term" value="P:proteolysis"/>
    <property type="evidence" value="ECO:0007669"/>
    <property type="project" value="UniProtKB-KW"/>
</dbReference>
<comment type="catalytic activity">
    <reaction evidence="2">
        <text>Hydrolysis of proteins in presence of ATP.</text>
        <dbReference type="EC" id="3.4.21.53"/>
    </reaction>
</comment>
<keyword evidence="5" id="KW-1185">Reference proteome</keyword>
<dbReference type="RefSeq" id="WP_094366891.1">
    <property type="nucleotide sequence ID" value="NZ_NOJY02000035.1"/>
</dbReference>
<keyword evidence="2" id="KW-0720">Serine protease</keyword>
<dbReference type="EMBL" id="NOJY02000035">
    <property type="protein sequence ID" value="RDY26115.1"/>
    <property type="molecule type" value="Genomic_DNA"/>
</dbReference>
<dbReference type="InterPro" id="IPR027065">
    <property type="entry name" value="Lon_Prtase"/>
</dbReference>
<dbReference type="AlphaFoldDB" id="A0A371J062"/>
<dbReference type="GO" id="GO:0004176">
    <property type="term" value="F:ATP-dependent peptidase activity"/>
    <property type="evidence" value="ECO:0007669"/>
    <property type="project" value="UniProtKB-UniRule"/>
</dbReference>
<dbReference type="Pfam" id="PF20436">
    <property type="entry name" value="LonB_AAA-LID"/>
    <property type="match status" value="1"/>
</dbReference>
<dbReference type="InterPro" id="IPR027417">
    <property type="entry name" value="P-loop_NTPase"/>
</dbReference>
<proteinExistence type="inferred from homology"/>
<dbReference type="GO" id="GO:0030163">
    <property type="term" value="P:protein catabolic process"/>
    <property type="evidence" value="ECO:0007669"/>
    <property type="project" value="InterPro"/>
</dbReference>
<dbReference type="InterPro" id="IPR046843">
    <property type="entry name" value="LonB_AAA-LID"/>
</dbReference>
<dbReference type="Gene3D" id="3.40.50.300">
    <property type="entry name" value="P-loop containing nucleotide triphosphate hydrolases"/>
    <property type="match status" value="2"/>
</dbReference>
<dbReference type="InterPro" id="IPR046844">
    <property type="entry name" value="Lon-like_helical"/>
</dbReference>
<dbReference type="Gene3D" id="1.10.8.60">
    <property type="match status" value="1"/>
</dbReference>
<evidence type="ECO:0000313" key="5">
    <source>
        <dbReference type="Proteomes" id="UP000215694"/>
    </source>
</evidence>
<dbReference type="GO" id="GO:0005524">
    <property type="term" value="F:ATP binding"/>
    <property type="evidence" value="ECO:0007669"/>
    <property type="project" value="UniProtKB-KW"/>
</dbReference>
<dbReference type="Pfam" id="PF13654">
    <property type="entry name" value="AAA_32"/>
    <property type="match status" value="1"/>
</dbReference>
<accession>A0A371J062</accession>
<dbReference type="SUPFAM" id="SSF52540">
    <property type="entry name" value="P-loop containing nucleoside triphosphate hydrolases"/>
    <property type="match status" value="1"/>
</dbReference>
<dbReference type="PRINTS" id="PR00830">
    <property type="entry name" value="ENDOLAPTASE"/>
</dbReference>
<name>A0A371J062_9FIRM</name>
<evidence type="ECO:0000259" key="3">
    <source>
        <dbReference type="PROSITE" id="PS51786"/>
    </source>
</evidence>
<keyword evidence="2" id="KW-0378">Hydrolase</keyword>
<dbReference type="SUPFAM" id="SSF54211">
    <property type="entry name" value="Ribosomal protein S5 domain 2-like"/>
    <property type="match status" value="1"/>
</dbReference>
<feature type="domain" description="Lon proteolytic" evidence="3">
    <location>
        <begin position="572"/>
        <end position="767"/>
    </location>
</feature>
<dbReference type="GO" id="GO:0004252">
    <property type="term" value="F:serine-type endopeptidase activity"/>
    <property type="evidence" value="ECO:0007669"/>
    <property type="project" value="UniProtKB-UniRule"/>
</dbReference>
<keyword evidence="4" id="KW-0067">ATP-binding</keyword>
<comment type="caution">
    <text evidence="4">The sequence shown here is derived from an EMBL/GenBank/DDBJ whole genome shotgun (WGS) entry which is preliminary data.</text>
</comment>